<evidence type="ECO:0000256" key="1">
    <source>
        <dbReference type="SAM" id="MobiDB-lite"/>
    </source>
</evidence>
<evidence type="ECO:0000313" key="2">
    <source>
        <dbReference type="EMBL" id="MFD1587699.1"/>
    </source>
</evidence>
<evidence type="ECO:0000313" key="3">
    <source>
        <dbReference type="Proteomes" id="UP001597119"/>
    </source>
</evidence>
<name>A0ABD6CCX3_9EURY</name>
<gene>
    <name evidence="2" type="ORF">ACFR9U_11955</name>
</gene>
<accession>A0ABD6CCX3</accession>
<keyword evidence="3" id="KW-1185">Reference proteome</keyword>
<dbReference type="AlphaFoldDB" id="A0ABD6CCX3"/>
<sequence length="123" mass="13392">MSNTAQTHPVPREHAETARVRKQDTSHPCALTANDIDSLLTAVHEQAMAIRDTLAERADRTERITTERGEAVVYLGPDVLETVLDAMDLGDCVRRSMARVAHTETAAAHLDVADEAVVVAPPR</sequence>
<feature type="compositionally biased region" description="Basic and acidic residues" evidence="1">
    <location>
        <begin position="10"/>
        <end position="25"/>
    </location>
</feature>
<organism evidence="2 3">
    <name type="scientific">Halorientalis brevis</name>
    <dbReference type="NCBI Taxonomy" id="1126241"/>
    <lineage>
        <taxon>Archaea</taxon>
        <taxon>Methanobacteriati</taxon>
        <taxon>Methanobacteriota</taxon>
        <taxon>Stenosarchaea group</taxon>
        <taxon>Halobacteria</taxon>
        <taxon>Halobacteriales</taxon>
        <taxon>Haloarculaceae</taxon>
        <taxon>Halorientalis</taxon>
    </lineage>
</organism>
<feature type="region of interest" description="Disordered" evidence="1">
    <location>
        <begin position="1"/>
        <end position="26"/>
    </location>
</feature>
<comment type="caution">
    <text evidence="2">The sequence shown here is derived from an EMBL/GenBank/DDBJ whole genome shotgun (WGS) entry which is preliminary data.</text>
</comment>
<dbReference type="Proteomes" id="UP001597119">
    <property type="component" value="Unassembled WGS sequence"/>
</dbReference>
<reference evidence="2 3" key="1">
    <citation type="journal article" date="2019" name="Int. J. Syst. Evol. Microbiol.">
        <title>The Global Catalogue of Microorganisms (GCM) 10K type strain sequencing project: providing services to taxonomists for standard genome sequencing and annotation.</title>
        <authorList>
            <consortium name="The Broad Institute Genomics Platform"/>
            <consortium name="The Broad Institute Genome Sequencing Center for Infectious Disease"/>
            <person name="Wu L."/>
            <person name="Ma J."/>
        </authorList>
    </citation>
    <scope>NUCLEOTIDE SEQUENCE [LARGE SCALE GENOMIC DNA]</scope>
    <source>
        <strain evidence="2 3">CGMCC 1.12125</strain>
    </source>
</reference>
<dbReference type="EMBL" id="JBHUDJ010000006">
    <property type="protein sequence ID" value="MFD1587699.1"/>
    <property type="molecule type" value="Genomic_DNA"/>
</dbReference>
<protein>
    <submittedName>
        <fullName evidence="2">Uncharacterized protein</fullName>
    </submittedName>
</protein>
<proteinExistence type="predicted"/>
<dbReference type="RefSeq" id="WP_247380803.1">
    <property type="nucleotide sequence ID" value="NZ_JALLGV010000008.1"/>
</dbReference>